<keyword evidence="1" id="KW-0819">tRNA processing</keyword>
<keyword evidence="4" id="KW-1185">Reference proteome</keyword>
<accession>A0A433TJK9</accession>
<feature type="domain" description="Ribonucleases P/MRP subunit Pop8-like" evidence="2">
    <location>
        <begin position="28"/>
        <end position="101"/>
    </location>
</feature>
<dbReference type="AlphaFoldDB" id="A0A433TJK9"/>
<evidence type="ECO:0000256" key="1">
    <source>
        <dbReference type="ARBA" id="ARBA00022694"/>
    </source>
</evidence>
<dbReference type="PANTHER" id="PTHR15441">
    <property type="entry name" value="RIBONUCLEASE P PROTEIN SUBUNIT P14"/>
    <property type="match status" value="1"/>
</dbReference>
<dbReference type="GO" id="GO:0033204">
    <property type="term" value="F:ribonuclease P RNA binding"/>
    <property type="evidence" value="ECO:0007669"/>
    <property type="project" value="TreeGrafter"/>
</dbReference>
<dbReference type="STRING" id="188477.A0A433TJK9"/>
<dbReference type="GO" id="GO:0030681">
    <property type="term" value="C:multimeric ribonuclease P complex"/>
    <property type="evidence" value="ECO:0007669"/>
    <property type="project" value="TreeGrafter"/>
</dbReference>
<evidence type="ECO:0000259" key="2">
    <source>
        <dbReference type="Pfam" id="PF20976"/>
    </source>
</evidence>
<dbReference type="SUPFAM" id="SSF160350">
    <property type="entry name" value="Rnp2-like"/>
    <property type="match status" value="1"/>
</dbReference>
<dbReference type="Gene3D" id="3.30.70.3250">
    <property type="entry name" value="Ribonuclease P, Pop5 subunit"/>
    <property type="match status" value="1"/>
</dbReference>
<dbReference type="InterPro" id="IPR049128">
    <property type="entry name" value="Pop8-like_dom"/>
</dbReference>
<dbReference type="Proteomes" id="UP000271974">
    <property type="component" value="Unassembled WGS sequence"/>
</dbReference>
<dbReference type="Pfam" id="PF20976">
    <property type="entry name" value="Pop8"/>
    <property type="match status" value="1"/>
</dbReference>
<reference evidence="3 4" key="1">
    <citation type="submission" date="2019-01" db="EMBL/GenBank/DDBJ databases">
        <title>A draft genome assembly of the solar-powered sea slug Elysia chlorotica.</title>
        <authorList>
            <person name="Cai H."/>
            <person name="Li Q."/>
            <person name="Fang X."/>
            <person name="Li J."/>
            <person name="Curtis N.E."/>
            <person name="Altenburger A."/>
            <person name="Shibata T."/>
            <person name="Feng M."/>
            <person name="Maeda T."/>
            <person name="Schwartz J.A."/>
            <person name="Shigenobu S."/>
            <person name="Lundholm N."/>
            <person name="Nishiyama T."/>
            <person name="Yang H."/>
            <person name="Hasebe M."/>
            <person name="Li S."/>
            <person name="Pierce S.K."/>
            <person name="Wang J."/>
        </authorList>
    </citation>
    <scope>NUCLEOTIDE SEQUENCE [LARGE SCALE GENOMIC DNA]</scope>
    <source>
        <strain evidence="3">EC2010</strain>
        <tissue evidence="3">Whole organism of an adult</tissue>
    </source>
</reference>
<dbReference type="InterPro" id="IPR038085">
    <property type="entry name" value="Rnp2-like_sf"/>
</dbReference>
<proteinExistence type="predicted"/>
<dbReference type="OrthoDB" id="2262258at2759"/>
<sequence length="137" mass="14934">MKDSNGDDLMEGNQTCQANFVSQKVQPYVYLKISLTIEGEASGKLDGNQYKFLILQALKETLGQVGAATPVDVLKLFSDGISLVRIPSRNSDKLWAALTLYGTTPSGKRCAFRVIQSSPFLMGLASNSRDHWEASSS</sequence>
<dbReference type="PANTHER" id="PTHR15441:SF1">
    <property type="entry name" value="RIBONUCLEASE P PROTEIN SUBUNIT P14"/>
    <property type="match status" value="1"/>
</dbReference>
<gene>
    <name evidence="3" type="ORF">EGW08_010462</name>
</gene>
<evidence type="ECO:0000313" key="4">
    <source>
        <dbReference type="Proteomes" id="UP000271974"/>
    </source>
</evidence>
<evidence type="ECO:0000313" key="3">
    <source>
        <dbReference type="EMBL" id="RUS81770.1"/>
    </source>
</evidence>
<organism evidence="3 4">
    <name type="scientific">Elysia chlorotica</name>
    <name type="common">Eastern emerald elysia</name>
    <name type="synonym">Sea slug</name>
    <dbReference type="NCBI Taxonomy" id="188477"/>
    <lineage>
        <taxon>Eukaryota</taxon>
        <taxon>Metazoa</taxon>
        <taxon>Spiralia</taxon>
        <taxon>Lophotrochozoa</taxon>
        <taxon>Mollusca</taxon>
        <taxon>Gastropoda</taxon>
        <taxon>Heterobranchia</taxon>
        <taxon>Euthyneura</taxon>
        <taxon>Panpulmonata</taxon>
        <taxon>Sacoglossa</taxon>
        <taxon>Placobranchoidea</taxon>
        <taxon>Plakobranchidae</taxon>
        <taxon>Elysia</taxon>
    </lineage>
</organism>
<dbReference type="EMBL" id="RQTK01000321">
    <property type="protein sequence ID" value="RUS81770.1"/>
    <property type="molecule type" value="Genomic_DNA"/>
</dbReference>
<protein>
    <recommendedName>
        <fullName evidence="2">Ribonucleases P/MRP subunit Pop8-like domain-containing protein</fullName>
    </recommendedName>
</protein>
<comment type="caution">
    <text evidence="3">The sequence shown here is derived from an EMBL/GenBank/DDBJ whole genome shotgun (WGS) entry which is preliminary data.</text>
</comment>
<dbReference type="GO" id="GO:0001682">
    <property type="term" value="P:tRNA 5'-leader removal"/>
    <property type="evidence" value="ECO:0007669"/>
    <property type="project" value="TreeGrafter"/>
</dbReference>
<dbReference type="GO" id="GO:0005730">
    <property type="term" value="C:nucleolus"/>
    <property type="evidence" value="ECO:0007669"/>
    <property type="project" value="TreeGrafter"/>
</dbReference>
<name>A0A433TJK9_ELYCH</name>